<dbReference type="HOGENOM" id="CLU_063749_3_2_2"/>
<protein>
    <recommendedName>
        <fullName evidence="1">Phosphoesterase</fullName>
        <ecNumber evidence="1">3.1.4.-</ecNumber>
    </recommendedName>
</protein>
<evidence type="ECO:0000313" key="3">
    <source>
        <dbReference type="EMBL" id="AET63956.1"/>
    </source>
</evidence>
<dbReference type="InterPro" id="IPR000979">
    <property type="entry name" value="Phosphodiesterase_MJ0936/Vps29"/>
</dbReference>
<dbReference type="STRING" id="1110509.Mhar_0578"/>
<comment type="similarity">
    <text evidence="1">Belongs to the metallophosphoesterase superfamily. YfcE family.</text>
</comment>
<dbReference type="GO" id="GO:0016787">
    <property type="term" value="F:hydrolase activity"/>
    <property type="evidence" value="ECO:0007669"/>
    <property type="project" value="UniProtKB-UniRule"/>
</dbReference>
<keyword evidence="1" id="KW-0479">Metal-binding</keyword>
<keyword evidence="4" id="KW-1185">Reference proteome</keyword>
<name>G7WNI0_METH6</name>
<dbReference type="EC" id="3.1.4.-" evidence="1"/>
<evidence type="ECO:0000313" key="4">
    <source>
        <dbReference type="Proteomes" id="UP000005877"/>
    </source>
</evidence>
<proteinExistence type="inferred from homology"/>
<feature type="domain" description="Calcineurin-like phosphoesterase" evidence="2">
    <location>
        <begin position="3"/>
        <end position="149"/>
    </location>
</feature>
<dbReference type="EMBL" id="CP003117">
    <property type="protein sequence ID" value="AET63956.1"/>
    <property type="molecule type" value="Genomic_DNA"/>
</dbReference>
<dbReference type="InterPro" id="IPR024654">
    <property type="entry name" value="Calcineurin-like_PHP_lpxH"/>
</dbReference>
<dbReference type="RefSeq" id="WP_014586141.1">
    <property type="nucleotide sequence ID" value="NC_017527.1"/>
</dbReference>
<dbReference type="Proteomes" id="UP000005877">
    <property type="component" value="Chromosome"/>
</dbReference>
<evidence type="ECO:0000256" key="1">
    <source>
        <dbReference type="RuleBase" id="RU362039"/>
    </source>
</evidence>
<accession>G7WNI0</accession>
<reference evidence="3 4" key="1">
    <citation type="journal article" date="2012" name="PLoS ONE">
        <title>The genome characteristics and predicted function of methyl-group oxidation pathway in the obligate aceticlastic methanogens, Methanosaeta spp.</title>
        <authorList>
            <person name="Zhu J."/>
            <person name="Zheng H."/>
            <person name="Ai G."/>
            <person name="Zhang G."/>
            <person name="Liu D."/>
            <person name="Liu X."/>
            <person name="Dong X."/>
        </authorList>
    </citation>
    <scope>NUCLEOTIDE SEQUENCE [LARGE SCALE GENOMIC DNA]</scope>
    <source>
        <strain evidence="3 4">6Ac</strain>
    </source>
</reference>
<comment type="cofactor">
    <cofactor evidence="1">
        <name>a divalent metal cation</name>
        <dbReference type="ChEBI" id="CHEBI:60240"/>
    </cofactor>
</comment>
<dbReference type="PATRIC" id="fig|1110509.7.peg.636"/>
<dbReference type="GeneID" id="12509747"/>
<dbReference type="Gene3D" id="3.60.21.10">
    <property type="match status" value="1"/>
</dbReference>
<dbReference type="Pfam" id="PF12850">
    <property type="entry name" value="Metallophos_2"/>
    <property type="match status" value="1"/>
</dbReference>
<dbReference type="OrthoDB" id="19174at2157"/>
<dbReference type="GO" id="GO:0046872">
    <property type="term" value="F:metal ion binding"/>
    <property type="evidence" value="ECO:0007669"/>
    <property type="project" value="UniProtKB-KW"/>
</dbReference>
<sequence length="182" mass="19562">MKKILAISDTHLQEGAGVPKPLIDLSGEADLVLHAGDFVSLEAYEAFRDLVPFEAVSGNSDDPAVAALLPQRRVVEVEEVRIGLVHRPSFSADLLGADLLAREMEADALVFGHLHRPLLEGGDRLLICPGSPTEPRLSPPAVAVLEVEGGEVRGRIVPLGRPVCGYFKFAEDLAERSVRRSG</sequence>
<dbReference type="KEGG" id="mhi:Mhar_0578"/>
<gene>
    <name evidence="3" type="ordered locus">Mhar_0578</name>
</gene>
<dbReference type="AlphaFoldDB" id="G7WNI0"/>
<evidence type="ECO:0000259" key="2">
    <source>
        <dbReference type="Pfam" id="PF12850"/>
    </source>
</evidence>
<dbReference type="PANTHER" id="PTHR11124">
    <property type="entry name" value="VACUOLAR SORTING PROTEIN VPS29"/>
    <property type="match status" value="1"/>
</dbReference>
<dbReference type="InterPro" id="IPR029052">
    <property type="entry name" value="Metallo-depent_PP-like"/>
</dbReference>
<dbReference type="SUPFAM" id="SSF56300">
    <property type="entry name" value="Metallo-dependent phosphatases"/>
    <property type="match status" value="1"/>
</dbReference>
<dbReference type="NCBIfam" id="TIGR00040">
    <property type="entry name" value="yfcE"/>
    <property type="match status" value="1"/>
</dbReference>
<organism evidence="3 4">
    <name type="scientific">Methanothrix harundinacea (strain 6Ac)</name>
    <name type="common">Methanosaeta harundinacea</name>
    <dbReference type="NCBI Taxonomy" id="1110509"/>
    <lineage>
        <taxon>Archaea</taxon>
        <taxon>Methanobacteriati</taxon>
        <taxon>Methanobacteriota</taxon>
        <taxon>Stenosarchaea group</taxon>
        <taxon>Methanomicrobia</taxon>
        <taxon>Methanotrichales</taxon>
        <taxon>Methanotrichaceae</taxon>
        <taxon>Methanothrix</taxon>
    </lineage>
</organism>